<dbReference type="PANTHER" id="PTHR34975">
    <property type="entry name" value="SPORE GERMINATION PROTEIN A2"/>
    <property type="match status" value="1"/>
</dbReference>
<evidence type="ECO:0000313" key="9">
    <source>
        <dbReference type="EMBL" id="MBH0228634.1"/>
    </source>
</evidence>
<feature type="transmembrane region" description="Helical" evidence="8">
    <location>
        <begin position="195"/>
        <end position="212"/>
    </location>
</feature>
<evidence type="ECO:0000256" key="1">
    <source>
        <dbReference type="ARBA" id="ARBA00004141"/>
    </source>
</evidence>
<dbReference type="GO" id="GO:0016020">
    <property type="term" value="C:membrane"/>
    <property type="evidence" value="ECO:0007669"/>
    <property type="project" value="UniProtKB-SubCell"/>
</dbReference>
<evidence type="ECO:0000256" key="8">
    <source>
        <dbReference type="SAM" id="Phobius"/>
    </source>
</evidence>
<dbReference type="GO" id="GO:0009847">
    <property type="term" value="P:spore germination"/>
    <property type="evidence" value="ECO:0007669"/>
    <property type="project" value="InterPro"/>
</dbReference>
<dbReference type="PANTHER" id="PTHR34975:SF2">
    <property type="entry name" value="SPORE GERMINATION PROTEIN A2"/>
    <property type="match status" value="1"/>
</dbReference>
<reference evidence="9 10" key="1">
    <citation type="journal article" date="2005" name="Int. J. Syst. Evol. Microbiol.">
        <title>Halobacillus yeomjeoni sp. nov., isolated from a marine solar saltern in Korea.</title>
        <authorList>
            <person name="Yoon J.H."/>
            <person name="Kang S.J."/>
            <person name="Lee C.H."/>
            <person name="Oh H.W."/>
            <person name="Oh T.K."/>
        </authorList>
    </citation>
    <scope>NUCLEOTIDE SEQUENCE [LARGE SCALE GENOMIC DNA]</scope>
    <source>
        <strain evidence="9 10">KCTC 3957</strain>
    </source>
</reference>
<feature type="transmembrane region" description="Helical" evidence="8">
    <location>
        <begin position="148"/>
        <end position="166"/>
    </location>
</feature>
<comment type="subcellular location">
    <subcellularLocation>
        <location evidence="1">Membrane</location>
        <topology evidence="1">Multi-pass membrane protein</topology>
    </subcellularLocation>
</comment>
<dbReference type="RefSeq" id="WP_197315289.1">
    <property type="nucleotide sequence ID" value="NZ_JADZSC010000001.1"/>
</dbReference>
<feature type="transmembrane region" description="Helical" evidence="8">
    <location>
        <begin position="87"/>
        <end position="108"/>
    </location>
</feature>
<proteinExistence type="inferred from homology"/>
<dbReference type="Pfam" id="PF03845">
    <property type="entry name" value="Spore_permease"/>
    <property type="match status" value="1"/>
</dbReference>
<keyword evidence="6 8" id="KW-1133">Transmembrane helix</keyword>
<feature type="transmembrane region" description="Helical" evidence="8">
    <location>
        <begin position="273"/>
        <end position="298"/>
    </location>
</feature>
<dbReference type="EMBL" id="JADZSC010000001">
    <property type="protein sequence ID" value="MBH0228634.1"/>
    <property type="molecule type" value="Genomic_DNA"/>
</dbReference>
<evidence type="ECO:0000256" key="7">
    <source>
        <dbReference type="ARBA" id="ARBA00023136"/>
    </source>
</evidence>
<keyword evidence="7 8" id="KW-0472">Membrane</keyword>
<keyword evidence="10" id="KW-1185">Reference proteome</keyword>
<feature type="transmembrane region" description="Helical" evidence="8">
    <location>
        <begin position="12"/>
        <end position="34"/>
    </location>
</feature>
<feature type="transmembrane region" description="Helical" evidence="8">
    <location>
        <begin position="224"/>
        <end position="244"/>
    </location>
</feature>
<evidence type="ECO:0000256" key="2">
    <source>
        <dbReference type="ARBA" id="ARBA00007998"/>
    </source>
</evidence>
<evidence type="ECO:0000256" key="4">
    <source>
        <dbReference type="ARBA" id="ARBA00022544"/>
    </source>
</evidence>
<name>A0A931HSN3_9BACI</name>
<dbReference type="InterPro" id="IPR004761">
    <property type="entry name" value="Spore_GerAB"/>
</dbReference>
<dbReference type="AlphaFoldDB" id="A0A931HSN3"/>
<comment type="caution">
    <text evidence="9">The sequence shown here is derived from an EMBL/GenBank/DDBJ whole genome shotgun (WGS) entry which is preliminary data.</text>
</comment>
<protein>
    <submittedName>
        <fullName evidence="9">GerAB/ArcD/ProY family transporter</fullName>
    </submittedName>
</protein>
<accession>A0A931HSN3</accession>
<evidence type="ECO:0000313" key="10">
    <source>
        <dbReference type="Proteomes" id="UP000614490"/>
    </source>
</evidence>
<organism evidence="9 10">
    <name type="scientific">Halobacillus yeomjeoni</name>
    <dbReference type="NCBI Taxonomy" id="311194"/>
    <lineage>
        <taxon>Bacteria</taxon>
        <taxon>Bacillati</taxon>
        <taxon>Bacillota</taxon>
        <taxon>Bacilli</taxon>
        <taxon>Bacillales</taxon>
        <taxon>Bacillaceae</taxon>
        <taxon>Halobacillus</taxon>
    </lineage>
</organism>
<sequence length="368" mass="42673">MKINYYVKQDVAVHAFYLFFLVHTVQIGAGLMGVPRIIFSESGTDAWMSLVLAGTYIHFTAWIMVLVLREYESADVLGIQCDLFGMFIGKVIGCLYVVYLFFLLLSVIKNYVEVVQVFIFPEIPIWLMSFFLLFLMVYCLLGGIRTVVGACFIFFLLTIWLVFTLYKPISLMNWDHFLPIGQSTPFEVLKGAYKTTYSLLGFEVILFVYPYIKNKKAVHLPIQSAIFLTIFLTMLVMVVSIGYFSPDQLKETVWATLALFKIVSFSIIERFDFIAVALWMMVIIPNLVIIGWMILHSLNRMFDVSKKKSLFMISGLLFLASLIIEYRSYINLLTDWTAKIGFWLVFVYPLFIYFILQIKKLWRKGERA</sequence>
<dbReference type="NCBIfam" id="TIGR00912">
    <property type="entry name" value="2A0309"/>
    <property type="match status" value="1"/>
</dbReference>
<dbReference type="Gene3D" id="1.20.1740.10">
    <property type="entry name" value="Amino acid/polyamine transporter I"/>
    <property type="match status" value="1"/>
</dbReference>
<evidence type="ECO:0000256" key="5">
    <source>
        <dbReference type="ARBA" id="ARBA00022692"/>
    </source>
</evidence>
<feature type="transmembrane region" description="Helical" evidence="8">
    <location>
        <begin position="336"/>
        <end position="356"/>
    </location>
</feature>
<keyword evidence="3" id="KW-0813">Transport</keyword>
<gene>
    <name evidence="9" type="ORF">H0267_00295</name>
</gene>
<comment type="similarity">
    <text evidence="2">Belongs to the amino acid-polyamine-organocation (APC) superfamily. Spore germination protein (SGP) (TC 2.A.3.9) family.</text>
</comment>
<keyword evidence="4" id="KW-0309">Germination</keyword>
<feature type="transmembrane region" description="Helical" evidence="8">
    <location>
        <begin position="46"/>
        <end position="67"/>
    </location>
</feature>
<evidence type="ECO:0000256" key="3">
    <source>
        <dbReference type="ARBA" id="ARBA00022448"/>
    </source>
</evidence>
<feature type="transmembrane region" description="Helical" evidence="8">
    <location>
        <begin position="123"/>
        <end position="141"/>
    </location>
</feature>
<evidence type="ECO:0000256" key="6">
    <source>
        <dbReference type="ARBA" id="ARBA00022989"/>
    </source>
</evidence>
<dbReference type="Proteomes" id="UP000614490">
    <property type="component" value="Unassembled WGS sequence"/>
</dbReference>
<keyword evidence="5 8" id="KW-0812">Transmembrane</keyword>
<feature type="transmembrane region" description="Helical" evidence="8">
    <location>
        <begin position="310"/>
        <end position="330"/>
    </location>
</feature>